<proteinExistence type="predicted"/>
<dbReference type="EMBL" id="GGEC01055192">
    <property type="protein sequence ID" value="MBX35676.1"/>
    <property type="molecule type" value="Transcribed_RNA"/>
</dbReference>
<evidence type="ECO:0000313" key="2">
    <source>
        <dbReference type="EMBL" id="MBX35676.1"/>
    </source>
</evidence>
<sequence>MCMKIRSSRGSYLISSRHTYGITTILLFLAFCLLLPDSFFWFFVFS</sequence>
<evidence type="ECO:0000256" key="1">
    <source>
        <dbReference type="SAM" id="Phobius"/>
    </source>
</evidence>
<keyword evidence="1" id="KW-0472">Membrane</keyword>
<name>A0A2P2MZL5_RHIMU</name>
<keyword evidence="1" id="KW-0812">Transmembrane</keyword>
<reference evidence="2" key="1">
    <citation type="submission" date="2018-02" db="EMBL/GenBank/DDBJ databases">
        <title>Rhizophora mucronata_Transcriptome.</title>
        <authorList>
            <person name="Meera S.P."/>
            <person name="Sreeshan A."/>
            <person name="Augustine A."/>
        </authorList>
    </citation>
    <scope>NUCLEOTIDE SEQUENCE</scope>
    <source>
        <tissue evidence="2">Leaf</tissue>
    </source>
</reference>
<protein>
    <submittedName>
        <fullName evidence="2">Uncharacterized protein</fullName>
    </submittedName>
</protein>
<keyword evidence="1" id="KW-1133">Transmembrane helix</keyword>
<organism evidence="2">
    <name type="scientific">Rhizophora mucronata</name>
    <name type="common">Asiatic mangrove</name>
    <dbReference type="NCBI Taxonomy" id="61149"/>
    <lineage>
        <taxon>Eukaryota</taxon>
        <taxon>Viridiplantae</taxon>
        <taxon>Streptophyta</taxon>
        <taxon>Embryophyta</taxon>
        <taxon>Tracheophyta</taxon>
        <taxon>Spermatophyta</taxon>
        <taxon>Magnoliopsida</taxon>
        <taxon>eudicotyledons</taxon>
        <taxon>Gunneridae</taxon>
        <taxon>Pentapetalae</taxon>
        <taxon>rosids</taxon>
        <taxon>fabids</taxon>
        <taxon>Malpighiales</taxon>
        <taxon>Rhizophoraceae</taxon>
        <taxon>Rhizophora</taxon>
    </lineage>
</organism>
<dbReference type="AlphaFoldDB" id="A0A2P2MZL5"/>
<feature type="transmembrane region" description="Helical" evidence="1">
    <location>
        <begin position="20"/>
        <end position="44"/>
    </location>
</feature>
<accession>A0A2P2MZL5</accession>